<dbReference type="CDD" id="cd01309">
    <property type="entry name" value="Met_dep_hydrolase_C"/>
    <property type="match status" value="1"/>
</dbReference>
<dbReference type="Proteomes" id="UP000029736">
    <property type="component" value="Unassembled WGS sequence"/>
</dbReference>
<sequence length="995" mass="109745">MRMKNTILLLLSLLSIQLSAQVTFPNNGVEDPRERYYALTGATVFTDFDTKVENATLVIRDGYVVSVAAGGQVPQGAVEVEVKGKVIYPAFIDLYSDYGMPEPKAEGQSPDRKPQMLSNKAGAYSWNEALKPDFEAHAHFNPDAKAAKTLRQIGFGAVAAQRMDGISRGTMTLVGLGDERAHEMIVAEKAGHALSFSKGTSTQSYPNSLMGMIALLRQTYYDAGWYQQQSEEVNLSLEAWNAVQELPQFFAIGDRLEILRAAKLGAEFDKTYIFKGTGDEYQRLDALKNLNTAFILPLDFPDAYDVTDPYDAQQVTLAQLKHWELAPSNPARLANAGIPIAFTADGLEKKTDFLKHLRKAVQYGLDTTAALKALTYTPAELVQATDHLGGLEKGKLANFIVTDGSLFGDGTEIYQTWVKGKAYTHKAIATPQLTGQYDLQVGSDTYALEITGTDEQPAAKINTTDSTSVKVKLERADELLTLSFAPDSTGQVRLSGTLNGRNWSGRGQSADGQWVDWRAAFQQPVEADEKDEDAKKPAPAPELPEMGDLIYPFTAYGWTERPEPQTYLIQNATVWTNEADGILEAADVLLQDGKITAIGQGLKAKGATVIDATGLHLTPGIIDEHSHIAISRGVNESSQASTAEVRIGDVVNSEDVNIYRQLSGGVTTSQLLHGSANPIGGQSAIIKLRWGYTPEEMKFKEAAPFIKFALGENVKQSNWGEDYRIRFPQTRMGVEQVYVDKFTQAVAYGEKIASGAPYRRDLDLETLLEIVNGERFITCHSYRQSEINMLMKVAEQFGFRVNTFTHILEGYKVADKMAAHGAGGSSFSDWWAYKYEVQEAIPYNGALMHEQGVTVAFNSDDAEMARRLNQEAAKAVLFGGVSEEDALKFVTLNPAKLLHLDEYVGSIKAGKHADVVLWSGHPLSMYSRAEKTFIDGTLFFDRAADLEAREAIAAERHRLIQLMLDDKKNGGKTQKVSSQRQYRHYHCDDYEDEAR</sequence>
<dbReference type="AlphaFoldDB" id="A0A098S8E9"/>
<accession>A0A098S8E9</accession>
<protein>
    <submittedName>
        <fullName evidence="4">Amidohydrolase</fullName>
    </submittedName>
</protein>
<organism evidence="4 5">
    <name type="scientific">Phaeodactylibacter xiamenensis</name>
    <dbReference type="NCBI Taxonomy" id="1524460"/>
    <lineage>
        <taxon>Bacteria</taxon>
        <taxon>Pseudomonadati</taxon>
        <taxon>Bacteroidota</taxon>
        <taxon>Saprospiria</taxon>
        <taxon>Saprospirales</taxon>
        <taxon>Haliscomenobacteraceae</taxon>
        <taxon>Phaeodactylibacter</taxon>
    </lineage>
</organism>
<dbReference type="STRING" id="1524460.IX84_12635"/>
<keyword evidence="4" id="KW-0378">Hydrolase</keyword>
<keyword evidence="2" id="KW-0732">Signal</keyword>
<evidence type="ECO:0000259" key="3">
    <source>
        <dbReference type="Pfam" id="PF01979"/>
    </source>
</evidence>
<evidence type="ECO:0000313" key="4">
    <source>
        <dbReference type="EMBL" id="KGE87958.1"/>
    </source>
</evidence>
<dbReference type="InterPro" id="IPR006680">
    <property type="entry name" value="Amidohydro-rel"/>
</dbReference>
<gene>
    <name evidence="4" type="ORF">IX84_12635</name>
</gene>
<dbReference type="SUPFAM" id="SSF51338">
    <property type="entry name" value="Composite domain of metallo-dependent hydrolases"/>
    <property type="match status" value="2"/>
</dbReference>
<proteinExistence type="predicted"/>
<feature type="signal peptide" evidence="2">
    <location>
        <begin position="1"/>
        <end position="20"/>
    </location>
</feature>
<dbReference type="Gene3D" id="3.20.20.140">
    <property type="entry name" value="Metal-dependent hydrolases"/>
    <property type="match status" value="2"/>
</dbReference>
<dbReference type="InterPro" id="IPR051781">
    <property type="entry name" value="Metallo-dep_Hydrolase"/>
</dbReference>
<feature type="chain" id="PRO_5001939954" evidence="2">
    <location>
        <begin position="21"/>
        <end position="995"/>
    </location>
</feature>
<feature type="region of interest" description="Disordered" evidence="1">
    <location>
        <begin position="524"/>
        <end position="544"/>
    </location>
</feature>
<name>A0A098S8E9_9BACT</name>
<dbReference type="GO" id="GO:0016810">
    <property type="term" value="F:hydrolase activity, acting on carbon-nitrogen (but not peptide) bonds"/>
    <property type="evidence" value="ECO:0007669"/>
    <property type="project" value="InterPro"/>
</dbReference>
<dbReference type="PANTHER" id="PTHR43135">
    <property type="entry name" value="ALPHA-D-RIBOSE 1-METHYLPHOSPHONATE 5-TRIPHOSPHATE DIPHOSPHATASE"/>
    <property type="match status" value="1"/>
</dbReference>
<dbReference type="Pfam" id="PF01979">
    <property type="entry name" value="Amidohydro_1"/>
    <property type="match status" value="2"/>
</dbReference>
<comment type="caution">
    <text evidence="4">The sequence shown here is derived from an EMBL/GenBank/DDBJ whole genome shotgun (WGS) entry which is preliminary data.</text>
</comment>
<evidence type="ECO:0000256" key="2">
    <source>
        <dbReference type="SAM" id="SignalP"/>
    </source>
</evidence>
<dbReference type="EMBL" id="JPOS01000029">
    <property type="protein sequence ID" value="KGE87958.1"/>
    <property type="molecule type" value="Genomic_DNA"/>
</dbReference>
<dbReference type="Gene3D" id="2.30.40.10">
    <property type="entry name" value="Urease, subunit C, domain 1"/>
    <property type="match status" value="1"/>
</dbReference>
<feature type="domain" description="Amidohydrolase-related" evidence="3">
    <location>
        <begin position="332"/>
        <end position="421"/>
    </location>
</feature>
<dbReference type="SUPFAM" id="SSF51556">
    <property type="entry name" value="Metallo-dependent hydrolases"/>
    <property type="match status" value="2"/>
</dbReference>
<keyword evidence="5" id="KW-1185">Reference proteome</keyword>
<evidence type="ECO:0000256" key="1">
    <source>
        <dbReference type="SAM" id="MobiDB-lite"/>
    </source>
</evidence>
<dbReference type="PANTHER" id="PTHR43135:SF3">
    <property type="entry name" value="ALPHA-D-RIBOSE 1-METHYLPHOSPHONATE 5-TRIPHOSPHATE DIPHOSPHATASE"/>
    <property type="match status" value="1"/>
</dbReference>
<evidence type="ECO:0000313" key="5">
    <source>
        <dbReference type="Proteomes" id="UP000029736"/>
    </source>
</evidence>
<dbReference type="InterPro" id="IPR011059">
    <property type="entry name" value="Metal-dep_hydrolase_composite"/>
</dbReference>
<feature type="domain" description="Amidohydrolase-related" evidence="3">
    <location>
        <begin position="848"/>
        <end position="932"/>
    </location>
</feature>
<dbReference type="InterPro" id="IPR032466">
    <property type="entry name" value="Metal_Hydrolase"/>
</dbReference>
<reference evidence="4 5" key="1">
    <citation type="journal article" date="2014" name="Int. J. Syst. Evol. Microbiol.">
        <title>Phaeodactylibacter xiamenensis gen. nov., sp. nov., a member of the family Saprospiraceae isolated from the marine alga Phaeodactylum tricornutum.</title>
        <authorList>
            <person name="Chen Z.Jr."/>
            <person name="Lei X."/>
            <person name="Lai Q."/>
            <person name="Li Y."/>
            <person name="Zhang B."/>
            <person name="Zhang J."/>
            <person name="Zhang H."/>
            <person name="Yang L."/>
            <person name="Zheng W."/>
            <person name="Tian Y."/>
            <person name="Yu Z."/>
            <person name="Xu H.Jr."/>
            <person name="Zheng T."/>
        </authorList>
    </citation>
    <scope>NUCLEOTIDE SEQUENCE [LARGE SCALE GENOMIC DNA]</scope>
    <source>
        <strain evidence="4 5">KD52</strain>
    </source>
</reference>